<protein>
    <submittedName>
        <fullName evidence="1">Uncharacterized protein</fullName>
    </submittedName>
</protein>
<proteinExistence type="predicted"/>
<dbReference type="EMBL" id="AJWY01004232">
    <property type="protein sequence ID" value="EKC72966.1"/>
    <property type="molecule type" value="Genomic_DNA"/>
</dbReference>
<dbReference type="AlphaFoldDB" id="K1UN95"/>
<accession>K1UN95</accession>
<evidence type="ECO:0000313" key="1">
    <source>
        <dbReference type="EMBL" id="EKC72966.1"/>
    </source>
</evidence>
<feature type="non-terminal residue" evidence="1">
    <location>
        <position position="1"/>
    </location>
</feature>
<organism evidence="1">
    <name type="scientific">human gut metagenome</name>
    <dbReference type="NCBI Taxonomy" id="408170"/>
    <lineage>
        <taxon>unclassified sequences</taxon>
        <taxon>metagenomes</taxon>
        <taxon>organismal metagenomes</taxon>
    </lineage>
</organism>
<reference evidence="1" key="1">
    <citation type="journal article" date="2013" name="Environ. Microbiol.">
        <title>Microbiota from the distal guts of lean and obese adolescents exhibit partial functional redundancy besides clear differences in community structure.</title>
        <authorList>
            <person name="Ferrer M."/>
            <person name="Ruiz A."/>
            <person name="Lanza F."/>
            <person name="Haange S.B."/>
            <person name="Oberbach A."/>
            <person name="Till H."/>
            <person name="Bargiela R."/>
            <person name="Campoy C."/>
            <person name="Segura M.T."/>
            <person name="Richter M."/>
            <person name="von Bergen M."/>
            <person name="Seifert J."/>
            <person name="Suarez A."/>
        </authorList>
    </citation>
    <scope>NUCLEOTIDE SEQUENCE</scope>
</reference>
<sequence length="52" mass="5932">HGVVIRSLNDKKTDLKKEGKSTDAVDDLIIKIGHAPRRKFKVVEKESCRESR</sequence>
<comment type="caution">
    <text evidence="1">The sequence shown here is derived from an EMBL/GenBank/DDBJ whole genome shotgun (WGS) entry which is preliminary data.</text>
</comment>
<name>K1UN95_9ZZZZ</name>
<gene>
    <name evidence="1" type="ORF">LEA_06462</name>
</gene>